<evidence type="ECO:0000313" key="12">
    <source>
        <dbReference type="Proteomes" id="UP000053237"/>
    </source>
</evidence>
<keyword evidence="3" id="KW-0963">Cytoplasm</keyword>
<evidence type="ECO:0000256" key="1">
    <source>
        <dbReference type="ARBA" id="ARBA00004514"/>
    </source>
</evidence>
<sequence>MEMDSNQKDLGISQISNTNDANGTNLTKAEKKRIAAEKFANSGKHITTRREKLTKAERRAMQEAQRAVKTSAPSKLSLSKNQNIEDPVSSTKKSLGQDFIPPSERVMWFSHLPQFEHRSSSSMNVGFSSSEVHPSIISLGLRLANDSISGCNQRCIGMLRSLQNVVLDFDSCVDKLLSRELDQHLHQLVKFLTKCRTPTWGMNNTIRMVRHFVANLPPELDDESAKTVVCDEIDEIIQNRIIMAMKLSANLAQEKVAAGDVILTYGREMVIEHLLKECYQKRPTQFRVIIVDARPHLEGKQLLESLTRIGIECTYVQINALAYIIEDVTKVFLGASAFMSNGVAIARAGTALVAMTAYNHNKPVLFCCETYNFTDHIQLDAVTQNELRDPEKLLALSTPRASTLVQKSISKKKTLESQQLSISEWRKIPNLKLLNFEYDVTPKKFIAMIVTELGMIPPSSVPAIIREYTKDGTQV</sequence>
<dbReference type="PANTHER" id="PTHR10233:SF14">
    <property type="entry name" value="TRANSLATION INITIATION FACTOR EIF-2B SUBUNIT DELTA"/>
    <property type="match status" value="1"/>
</dbReference>
<keyword evidence="4" id="KW-0396">Initiation factor</keyword>
<dbReference type="Pfam" id="PF01008">
    <property type="entry name" value="IF-2B"/>
    <property type="match status" value="1"/>
</dbReference>
<dbReference type="GO" id="GO:0003743">
    <property type="term" value="F:translation initiation factor activity"/>
    <property type="evidence" value="ECO:0007669"/>
    <property type="project" value="UniProtKB-KW"/>
</dbReference>
<evidence type="ECO:0000256" key="3">
    <source>
        <dbReference type="ARBA" id="ARBA00022490"/>
    </source>
</evidence>
<evidence type="ECO:0000256" key="8">
    <source>
        <dbReference type="ARBA" id="ARBA00046432"/>
    </source>
</evidence>
<dbReference type="InterPro" id="IPR037171">
    <property type="entry name" value="NagB/RpiA_transferase-like"/>
</dbReference>
<evidence type="ECO:0000313" key="11">
    <source>
        <dbReference type="EMBL" id="CCI10721.1"/>
    </source>
</evidence>
<comment type="similarity">
    <text evidence="2 9">Belongs to the eIF-2B alpha/beta/delta subunits family.</text>
</comment>
<feature type="compositionally biased region" description="Polar residues" evidence="10">
    <location>
        <begin position="71"/>
        <end position="94"/>
    </location>
</feature>
<accession>A0A024FUK5</accession>
<keyword evidence="12" id="KW-1185">Reference proteome</keyword>
<keyword evidence="5" id="KW-0648">Protein biosynthesis</keyword>
<evidence type="ECO:0000256" key="6">
    <source>
        <dbReference type="ARBA" id="ARBA00044147"/>
    </source>
</evidence>
<feature type="compositionally biased region" description="Polar residues" evidence="10">
    <location>
        <begin position="13"/>
        <end position="27"/>
    </location>
</feature>
<dbReference type="Gene3D" id="3.40.50.10470">
    <property type="entry name" value="Translation initiation factor eif-2b, domain 2"/>
    <property type="match status" value="1"/>
</dbReference>
<dbReference type="PANTHER" id="PTHR10233">
    <property type="entry name" value="TRANSLATION INITIATION FACTOR EIF-2B"/>
    <property type="match status" value="1"/>
</dbReference>
<comment type="caution">
    <text evidence="11">The sequence shown here is derived from an EMBL/GenBank/DDBJ whole genome shotgun (WGS) entry which is preliminary data.</text>
</comment>
<evidence type="ECO:0000256" key="2">
    <source>
        <dbReference type="ARBA" id="ARBA00007251"/>
    </source>
</evidence>
<dbReference type="InterPro" id="IPR000649">
    <property type="entry name" value="IF-2B-related"/>
</dbReference>
<evidence type="ECO:0000256" key="7">
    <source>
        <dbReference type="ARBA" id="ARBA00044356"/>
    </source>
</evidence>
<dbReference type="STRING" id="65357.A0A024FUK5"/>
<dbReference type="AlphaFoldDB" id="A0A024FUK5"/>
<dbReference type="InterPro" id="IPR042529">
    <property type="entry name" value="IF_2B-like_C"/>
</dbReference>
<comment type="subunit">
    <text evidence="8">Component of the translation initiation factor 2B (eIF2B) complex which is a heterodecamer of two sets of five different subunits: alpha, beta, gamma, delta and epsilon. Subunits alpha, beta and delta comprise a regulatory subcomplex and subunits epsilon and gamma comprise a catalytic subcomplex. Within the complex, the hexameric regulatory complex resides at the center, with the two heterodimeric catalytic subcomplexes bound on opposite sides.</text>
</comment>
<name>A0A024FUK5_9STRA</name>
<evidence type="ECO:0000256" key="4">
    <source>
        <dbReference type="ARBA" id="ARBA00022540"/>
    </source>
</evidence>
<evidence type="ECO:0000256" key="10">
    <source>
        <dbReference type="SAM" id="MobiDB-lite"/>
    </source>
</evidence>
<evidence type="ECO:0000256" key="5">
    <source>
        <dbReference type="ARBA" id="ARBA00022917"/>
    </source>
</evidence>
<protein>
    <recommendedName>
        <fullName evidence="6">Translation initiation factor eIF2B subunit delta</fullName>
    </recommendedName>
    <alternativeName>
        <fullName evidence="7">eIF2B GDP-GTP exchange factor subunit delta</fullName>
    </alternativeName>
</protein>
<dbReference type="GO" id="GO:0005829">
    <property type="term" value="C:cytosol"/>
    <property type="evidence" value="ECO:0007669"/>
    <property type="project" value="UniProtKB-SubCell"/>
</dbReference>
<comment type="subcellular location">
    <subcellularLocation>
        <location evidence="1">Cytoplasm</location>
        <location evidence="1">Cytosol</location>
    </subcellularLocation>
</comment>
<dbReference type="OrthoDB" id="10254737at2759"/>
<gene>
    <name evidence="11" type="ORF">BN9_113760</name>
</gene>
<dbReference type="SUPFAM" id="SSF100950">
    <property type="entry name" value="NagB/RpiA/CoA transferase-like"/>
    <property type="match status" value="1"/>
</dbReference>
<proteinExistence type="inferred from homology"/>
<evidence type="ECO:0000256" key="9">
    <source>
        <dbReference type="RuleBase" id="RU003814"/>
    </source>
</evidence>
<feature type="region of interest" description="Disordered" evidence="10">
    <location>
        <begin position="1"/>
        <end position="27"/>
    </location>
</feature>
<dbReference type="EMBL" id="CAIX01000361">
    <property type="protein sequence ID" value="CCI10721.1"/>
    <property type="molecule type" value="Genomic_DNA"/>
</dbReference>
<organism evidence="11 12">
    <name type="scientific">Albugo candida</name>
    <dbReference type="NCBI Taxonomy" id="65357"/>
    <lineage>
        <taxon>Eukaryota</taxon>
        <taxon>Sar</taxon>
        <taxon>Stramenopiles</taxon>
        <taxon>Oomycota</taxon>
        <taxon>Peronosporomycetes</taxon>
        <taxon>Albuginales</taxon>
        <taxon>Albuginaceae</taxon>
        <taxon>Albugo</taxon>
    </lineage>
</organism>
<feature type="region of interest" description="Disordered" evidence="10">
    <location>
        <begin position="60"/>
        <end position="96"/>
    </location>
</feature>
<dbReference type="InParanoid" id="A0A024FUK5"/>
<dbReference type="Proteomes" id="UP000053237">
    <property type="component" value="Unassembled WGS sequence"/>
</dbReference>
<reference evidence="11 12" key="1">
    <citation type="submission" date="2012-05" db="EMBL/GenBank/DDBJ databases">
        <title>Recombination and specialization in a pathogen metapopulation.</title>
        <authorList>
            <person name="Gardiner A."/>
            <person name="Kemen E."/>
            <person name="Schultz-Larsen T."/>
            <person name="MacLean D."/>
            <person name="Van Oosterhout C."/>
            <person name="Jones J.D.G."/>
        </authorList>
    </citation>
    <scope>NUCLEOTIDE SEQUENCE [LARGE SCALE GENOMIC DNA]</scope>
    <source>
        <strain evidence="11 12">Ac Nc2</strain>
    </source>
</reference>